<gene>
    <name evidence="1" type="ORF">V5O48_008359</name>
</gene>
<reference evidence="1 2" key="1">
    <citation type="submission" date="2024-02" db="EMBL/GenBank/DDBJ databases">
        <title>A draft genome for the cacao thread blight pathogen Marasmius crinis-equi.</title>
        <authorList>
            <person name="Cohen S.P."/>
            <person name="Baruah I.K."/>
            <person name="Amoako-Attah I."/>
            <person name="Bukari Y."/>
            <person name="Meinhardt L.W."/>
            <person name="Bailey B.A."/>
        </authorList>
    </citation>
    <scope>NUCLEOTIDE SEQUENCE [LARGE SCALE GENOMIC DNA]</scope>
    <source>
        <strain evidence="1 2">GH-76</strain>
    </source>
</reference>
<dbReference type="EMBL" id="JBAHYK010000485">
    <property type="protein sequence ID" value="KAL0573600.1"/>
    <property type="molecule type" value="Genomic_DNA"/>
</dbReference>
<evidence type="ECO:0000313" key="1">
    <source>
        <dbReference type="EMBL" id="KAL0573600.1"/>
    </source>
</evidence>
<dbReference type="Proteomes" id="UP001465976">
    <property type="component" value="Unassembled WGS sequence"/>
</dbReference>
<evidence type="ECO:0000313" key="2">
    <source>
        <dbReference type="Proteomes" id="UP001465976"/>
    </source>
</evidence>
<dbReference type="InterPro" id="IPR029062">
    <property type="entry name" value="Class_I_gatase-like"/>
</dbReference>
<keyword evidence="2" id="KW-1185">Reference proteome</keyword>
<comment type="caution">
    <text evidence="1">The sequence shown here is derived from an EMBL/GenBank/DDBJ whole genome shotgun (WGS) entry which is preliminary data.</text>
</comment>
<name>A0ABR3FE57_9AGAR</name>
<accession>A0ABR3FE57</accession>
<dbReference type="SUPFAM" id="SSF52317">
    <property type="entry name" value="Class I glutamine amidotransferase-like"/>
    <property type="match status" value="1"/>
</dbReference>
<proteinExistence type="predicted"/>
<dbReference type="Gene3D" id="3.40.50.880">
    <property type="match status" value="1"/>
</dbReference>
<sequence length="106" mass="11938">MGDINEVLADWTDDVPRFEVFKRPQPPNTRPDAQTKRLQNRFWKAVDGLKENLTEAEDRIKKNGGLYKKNPEPWDEKVVVDGILITGQNPTPAKGVGEALLAALKK</sequence>
<protein>
    <submittedName>
        <fullName evidence="1">Uncharacterized protein</fullName>
    </submittedName>
</protein>
<organism evidence="1 2">
    <name type="scientific">Marasmius crinis-equi</name>
    <dbReference type="NCBI Taxonomy" id="585013"/>
    <lineage>
        <taxon>Eukaryota</taxon>
        <taxon>Fungi</taxon>
        <taxon>Dikarya</taxon>
        <taxon>Basidiomycota</taxon>
        <taxon>Agaricomycotina</taxon>
        <taxon>Agaricomycetes</taxon>
        <taxon>Agaricomycetidae</taxon>
        <taxon>Agaricales</taxon>
        <taxon>Marasmiineae</taxon>
        <taxon>Marasmiaceae</taxon>
        <taxon>Marasmius</taxon>
    </lineage>
</organism>